<name>A0A413V9M9_9BACE</name>
<organism evidence="2 3">
    <name type="scientific">Bacteroides nordii</name>
    <dbReference type="NCBI Taxonomy" id="291645"/>
    <lineage>
        <taxon>Bacteria</taxon>
        <taxon>Pseudomonadati</taxon>
        <taxon>Bacteroidota</taxon>
        <taxon>Bacteroidia</taxon>
        <taxon>Bacteroidales</taxon>
        <taxon>Bacteroidaceae</taxon>
        <taxon>Bacteroides</taxon>
    </lineage>
</organism>
<dbReference type="EMBL" id="QSGO01000028">
    <property type="protein sequence ID" value="RHB30298.1"/>
    <property type="molecule type" value="Genomic_DNA"/>
</dbReference>
<proteinExistence type="predicted"/>
<gene>
    <name evidence="2" type="ORF">DW888_19145</name>
</gene>
<dbReference type="PROSITE" id="PS51257">
    <property type="entry name" value="PROKAR_LIPOPROTEIN"/>
    <property type="match status" value="1"/>
</dbReference>
<evidence type="ECO:0000313" key="3">
    <source>
        <dbReference type="Proteomes" id="UP000284379"/>
    </source>
</evidence>
<dbReference type="Proteomes" id="UP000284379">
    <property type="component" value="Unassembled WGS sequence"/>
</dbReference>
<evidence type="ECO:0000256" key="1">
    <source>
        <dbReference type="SAM" id="SignalP"/>
    </source>
</evidence>
<feature type="signal peptide" evidence="1">
    <location>
        <begin position="1"/>
        <end position="21"/>
    </location>
</feature>
<dbReference type="Gene3D" id="2.40.128.280">
    <property type="match status" value="1"/>
</dbReference>
<feature type="chain" id="PRO_5019559884" evidence="1">
    <location>
        <begin position="22"/>
        <end position="134"/>
    </location>
</feature>
<sequence length="134" mass="15977">MMKKWLYLLCLPLLLSIVASCSDDEDKLTGKWQLRRYELPDGTVQKEDSVFYNFQKGSFSAICLLEDKTYHTFFGLYSLQDDKIYIILRPEENIDLCKQYLQWDELGRTFQIEELSSSTLQLRYEDIVSVFRKY</sequence>
<evidence type="ECO:0000313" key="2">
    <source>
        <dbReference type="EMBL" id="RHB30298.1"/>
    </source>
</evidence>
<dbReference type="AlphaFoldDB" id="A0A413V9M9"/>
<accession>A0A413V9M9</accession>
<protein>
    <submittedName>
        <fullName evidence="2">Uncharacterized protein</fullName>
    </submittedName>
</protein>
<dbReference type="GeneID" id="69501624"/>
<dbReference type="RefSeq" id="WP_025867694.1">
    <property type="nucleotide sequence ID" value="NZ_CABJFV010000028.1"/>
</dbReference>
<keyword evidence="1" id="KW-0732">Signal</keyword>
<reference evidence="2 3" key="1">
    <citation type="submission" date="2018-08" db="EMBL/GenBank/DDBJ databases">
        <title>A genome reference for cultivated species of the human gut microbiota.</title>
        <authorList>
            <person name="Zou Y."/>
            <person name="Xue W."/>
            <person name="Luo G."/>
        </authorList>
    </citation>
    <scope>NUCLEOTIDE SEQUENCE [LARGE SCALE GENOMIC DNA]</scope>
    <source>
        <strain evidence="2 3">AM40-30BH</strain>
    </source>
</reference>
<comment type="caution">
    <text evidence="2">The sequence shown here is derived from an EMBL/GenBank/DDBJ whole genome shotgun (WGS) entry which is preliminary data.</text>
</comment>